<feature type="transmembrane region" description="Helical" evidence="8">
    <location>
        <begin position="74"/>
        <end position="93"/>
    </location>
</feature>
<dbReference type="KEGG" id="cchl:FPL14_13365"/>
<protein>
    <submittedName>
        <fullName evidence="10">MFS transporter</fullName>
    </submittedName>
</protein>
<keyword evidence="6 8" id="KW-1133">Transmembrane helix</keyword>
<dbReference type="EMBL" id="CP041969">
    <property type="protein sequence ID" value="QMV45006.1"/>
    <property type="molecule type" value="Genomic_DNA"/>
</dbReference>
<evidence type="ECO:0000313" key="10">
    <source>
        <dbReference type="EMBL" id="QMV45006.1"/>
    </source>
</evidence>
<evidence type="ECO:0000256" key="6">
    <source>
        <dbReference type="ARBA" id="ARBA00022989"/>
    </source>
</evidence>
<keyword evidence="4" id="KW-1003">Cell membrane</keyword>
<sequence>MPTTHSLLLFGLSLGYFIVLLDMTVLNVALPAIRHDLGGGFAGMQWASNAYTIVYACLLLAAGSLADRFGAKRLFIVGLSVFLAASVLSAAASSLAVLIAARALLGVGGAALLPASMALLTHAYPNPAARARALGVWASISGIAMAAGPVIGGVLVDSFGWRSIFLLNIPIALVSIAVTAAGTHETSHRPERSFDAGGQLTSTVAVGALTFGLVQGGVVGWSAPQVTVAFIVAVVCAVLFVLFEALGKSPMLPLGLFRISNFSTGLAAGAAVNFAFSGLLFLLSLYFQQTLGYSAFATGLAFLPFMLPPTFNPMLTGRLVGRIGPKAPTVIGFALLTAGSLVLLWAKENSSYAVALIAQLLAGFGVSFTIPSLTAAVVSSVPKEHAGTASGALNSSRQLGALLGVALLGTIANSSDSFVNGLHTALIVASTALLAGGVLALVHLGRHDS</sequence>
<feature type="transmembrane region" description="Helical" evidence="8">
    <location>
        <begin position="327"/>
        <end position="346"/>
    </location>
</feature>
<comment type="similarity">
    <text evidence="2">Belongs to the major facilitator superfamily. EmrB family.</text>
</comment>
<dbReference type="SUPFAM" id="SSF103473">
    <property type="entry name" value="MFS general substrate transporter"/>
    <property type="match status" value="1"/>
</dbReference>
<feature type="transmembrane region" description="Helical" evidence="8">
    <location>
        <begin position="161"/>
        <end position="182"/>
    </location>
</feature>
<accession>A0A7G5C722</accession>
<comment type="subcellular location">
    <subcellularLocation>
        <location evidence="1">Cell membrane</location>
        <topology evidence="1">Multi-pass membrane protein</topology>
    </subcellularLocation>
</comment>
<feature type="domain" description="Major facilitator superfamily (MFS) profile" evidence="9">
    <location>
        <begin position="8"/>
        <end position="448"/>
    </location>
</feature>
<dbReference type="InterPro" id="IPR036259">
    <property type="entry name" value="MFS_trans_sf"/>
</dbReference>
<keyword evidence="3" id="KW-0813">Transport</keyword>
<dbReference type="CDD" id="cd17321">
    <property type="entry name" value="MFS_MMR_MDR_like"/>
    <property type="match status" value="1"/>
</dbReference>
<evidence type="ECO:0000256" key="1">
    <source>
        <dbReference type="ARBA" id="ARBA00004651"/>
    </source>
</evidence>
<evidence type="ECO:0000259" key="9">
    <source>
        <dbReference type="PROSITE" id="PS50850"/>
    </source>
</evidence>
<dbReference type="Gene3D" id="1.20.1720.10">
    <property type="entry name" value="Multidrug resistance protein D"/>
    <property type="match status" value="1"/>
</dbReference>
<dbReference type="Pfam" id="PF07690">
    <property type="entry name" value="MFS_1"/>
    <property type="match status" value="1"/>
</dbReference>
<dbReference type="GO" id="GO:0022857">
    <property type="term" value="F:transmembrane transporter activity"/>
    <property type="evidence" value="ECO:0007669"/>
    <property type="project" value="InterPro"/>
</dbReference>
<feature type="transmembrane region" description="Helical" evidence="8">
    <location>
        <begin position="133"/>
        <end position="155"/>
    </location>
</feature>
<keyword evidence="7 8" id="KW-0472">Membrane</keyword>
<evidence type="ECO:0000256" key="8">
    <source>
        <dbReference type="SAM" id="Phobius"/>
    </source>
</evidence>
<keyword evidence="5 8" id="KW-0812">Transmembrane</keyword>
<evidence type="ECO:0000313" key="11">
    <source>
        <dbReference type="Proteomes" id="UP000515679"/>
    </source>
</evidence>
<feature type="transmembrane region" description="Helical" evidence="8">
    <location>
        <begin position="7"/>
        <end position="30"/>
    </location>
</feature>
<keyword evidence="11" id="KW-1185">Reference proteome</keyword>
<feature type="transmembrane region" description="Helical" evidence="8">
    <location>
        <begin position="352"/>
        <end position="378"/>
    </location>
</feature>
<dbReference type="PANTHER" id="PTHR42718">
    <property type="entry name" value="MAJOR FACILITATOR SUPERFAMILY MULTIDRUG TRANSPORTER MFSC"/>
    <property type="match status" value="1"/>
</dbReference>
<evidence type="ECO:0000256" key="3">
    <source>
        <dbReference type="ARBA" id="ARBA00022448"/>
    </source>
</evidence>
<evidence type="ECO:0000256" key="5">
    <source>
        <dbReference type="ARBA" id="ARBA00022692"/>
    </source>
</evidence>
<evidence type="ECO:0000256" key="7">
    <source>
        <dbReference type="ARBA" id="ARBA00023136"/>
    </source>
</evidence>
<proteinExistence type="inferred from homology"/>
<feature type="transmembrane region" description="Helical" evidence="8">
    <location>
        <begin position="226"/>
        <end position="246"/>
    </location>
</feature>
<dbReference type="Proteomes" id="UP000515679">
    <property type="component" value="Chromosome"/>
</dbReference>
<evidence type="ECO:0000256" key="4">
    <source>
        <dbReference type="ARBA" id="ARBA00022475"/>
    </source>
</evidence>
<evidence type="ECO:0000256" key="2">
    <source>
        <dbReference type="ARBA" id="ARBA00008537"/>
    </source>
</evidence>
<feature type="transmembrane region" description="Helical" evidence="8">
    <location>
        <begin position="266"/>
        <end position="287"/>
    </location>
</feature>
<feature type="transmembrane region" description="Helical" evidence="8">
    <location>
        <begin position="421"/>
        <end position="444"/>
    </location>
</feature>
<gene>
    <name evidence="10" type="ORF">FPL14_13365</name>
</gene>
<reference evidence="10 11" key="1">
    <citation type="submission" date="2019-07" db="EMBL/GenBank/DDBJ databases">
        <authorList>
            <person name="Kim J.K."/>
            <person name="Cheong H.-M."/>
            <person name="Choi Y."/>
            <person name="Hwang K.J."/>
            <person name="Lee S."/>
            <person name="Choi C."/>
        </authorList>
    </citation>
    <scope>NUCLEOTIDE SEQUENCE [LARGE SCALE GENOMIC DNA]</scope>
    <source>
        <strain evidence="10 11">KS 22</strain>
    </source>
</reference>
<dbReference type="InterPro" id="IPR004638">
    <property type="entry name" value="EmrB-like"/>
</dbReference>
<organism evidence="10 11">
    <name type="scientific">Cohnella cholangitidis</name>
    <dbReference type="NCBI Taxonomy" id="2598458"/>
    <lineage>
        <taxon>Bacteria</taxon>
        <taxon>Bacillati</taxon>
        <taxon>Bacillota</taxon>
        <taxon>Bacilli</taxon>
        <taxon>Bacillales</taxon>
        <taxon>Paenibacillaceae</taxon>
        <taxon>Cohnella</taxon>
    </lineage>
</organism>
<dbReference type="InterPro" id="IPR020846">
    <property type="entry name" value="MFS_dom"/>
</dbReference>
<dbReference type="PANTHER" id="PTHR42718:SF9">
    <property type="entry name" value="MAJOR FACILITATOR SUPERFAMILY MULTIDRUG TRANSPORTER MFSC"/>
    <property type="match status" value="1"/>
</dbReference>
<dbReference type="GO" id="GO:0005886">
    <property type="term" value="C:plasma membrane"/>
    <property type="evidence" value="ECO:0007669"/>
    <property type="project" value="UniProtKB-SubCell"/>
</dbReference>
<dbReference type="PROSITE" id="PS50850">
    <property type="entry name" value="MFS"/>
    <property type="match status" value="1"/>
</dbReference>
<feature type="transmembrane region" description="Helical" evidence="8">
    <location>
        <begin position="50"/>
        <end position="67"/>
    </location>
</feature>
<dbReference type="AlphaFoldDB" id="A0A7G5C722"/>
<feature type="transmembrane region" description="Helical" evidence="8">
    <location>
        <begin position="293"/>
        <end position="315"/>
    </location>
</feature>
<dbReference type="InterPro" id="IPR011701">
    <property type="entry name" value="MFS"/>
</dbReference>
<dbReference type="NCBIfam" id="TIGR00711">
    <property type="entry name" value="efflux_EmrB"/>
    <property type="match status" value="1"/>
</dbReference>
<name>A0A7G5C722_9BACL</name>
<dbReference type="Gene3D" id="1.20.1250.20">
    <property type="entry name" value="MFS general substrate transporter like domains"/>
    <property type="match status" value="1"/>
</dbReference>
<dbReference type="PRINTS" id="PR01036">
    <property type="entry name" value="TCRTETB"/>
</dbReference>
<feature type="transmembrane region" description="Helical" evidence="8">
    <location>
        <begin position="194"/>
        <end position="214"/>
    </location>
</feature>